<gene>
    <name evidence="1" type="ORF">GCM10009430_28160</name>
</gene>
<evidence type="ECO:0000313" key="2">
    <source>
        <dbReference type="Proteomes" id="UP001501758"/>
    </source>
</evidence>
<proteinExistence type="predicted"/>
<name>A0ABP3U482_9FLAO</name>
<sequence length="149" mass="17379">MSSDYDAFEFIESPNINNAILEGYALILENSNRVKVTLDIEKETSNIEDFRPLANVSWDIISRLNLERLEILKKEIADQITTSSYSQSEYIPKEKDFNSLQNELKIDQINFYLEDFTLLFSAKNNFPNSTIYIQLNDAFEIENIEVLHQ</sequence>
<organism evidence="1 2">
    <name type="scientific">Aquimarina litoralis</name>
    <dbReference type="NCBI Taxonomy" id="584605"/>
    <lineage>
        <taxon>Bacteria</taxon>
        <taxon>Pseudomonadati</taxon>
        <taxon>Bacteroidota</taxon>
        <taxon>Flavobacteriia</taxon>
        <taxon>Flavobacteriales</taxon>
        <taxon>Flavobacteriaceae</taxon>
        <taxon>Aquimarina</taxon>
    </lineage>
</organism>
<dbReference type="Proteomes" id="UP001501758">
    <property type="component" value="Unassembled WGS sequence"/>
</dbReference>
<comment type="caution">
    <text evidence="1">The sequence shown here is derived from an EMBL/GenBank/DDBJ whole genome shotgun (WGS) entry which is preliminary data.</text>
</comment>
<dbReference type="RefSeq" id="WP_343912933.1">
    <property type="nucleotide sequence ID" value="NZ_BAAAGE010000002.1"/>
</dbReference>
<evidence type="ECO:0000313" key="1">
    <source>
        <dbReference type="EMBL" id="GAA0724035.1"/>
    </source>
</evidence>
<dbReference type="EMBL" id="BAAAGE010000002">
    <property type="protein sequence ID" value="GAA0724035.1"/>
    <property type="molecule type" value="Genomic_DNA"/>
</dbReference>
<accession>A0ABP3U482</accession>
<protein>
    <recommendedName>
        <fullName evidence="3">DUF2262 domain-containing protein</fullName>
    </recommendedName>
</protein>
<reference evidence="2" key="1">
    <citation type="journal article" date="2019" name="Int. J. Syst. Evol. Microbiol.">
        <title>The Global Catalogue of Microorganisms (GCM) 10K type strain sequencing project: providing services to taxonomists for standard genome sequencing and annotation.</title>
        <authorList>
            <consortium name="The Broad Institute Genomics Platform"/>
            <consortium name="The Broad Institute Genome Sequencing Center for Infectious Disease"/>
            <person name="Wu L."/>
            <person name="Ma J."/>
        </authorList>
    </citation>
    <scope>NUCLEOTIDE SEQUENCE [LARGE SCALE GENOMIC DNA]</scope>
    <source>
        <strain evidence="2">JCM 15974</strain>
    </source>
</reference>
<evidence type="ECO:0008006" key="3">
    <source>
        <dbReference type="Google" id="ProtNLM"/>
    </source>
</evidence>
<keyword evidence="2" id="KW-1185">Reference proteome</keyword>